<proteinExistence type="predicted"/>
<dbReference type="PANTHER" id="PTHR23030">
    <property type="entry name" value="PCD6 INTERACTING PROTEIN-RELATED"/>
    <property type="match status" value="1"/>
</dbReference>
<dbReference type="Proteomes" id="UP000013827">
    <property type="component" value="Unassembled WGS sequence"/>
</dbReference>
<organism evidence="2 3">
    <name type="scientific">Emiliania huxleyi (strain CCMP1516)</name>
    <dbReference type="NCBI Taxonomy" id="280463"/>
    <lineage>
        <taxon>Eukaryota</taxon>
        <taxon>Haptista</taxon>
        <taxon>Haptophyta</taxon>
        <taxon>Prymnesiophyceae</taxon>
        <taxon>Isochrysidales</taxon>
        <taxon>Noelaerhabdaceae</taxon>
        <taxon>Emiliania</taxon>
    </lineage>
</organism>
<dbReference type="PROSITE" id="PS51180">
    <property type="entry name" value="BRO1"/>
    <property type="match status" value="1"/>
</dbReference>
<reference evidence="2" key="2">
    <citation type="submission" date="2024-10" db="UniProtKB">
        <authorList>
            <consortium name="EnsemblProtists"/>
        </authorList>
    </citation>
    <scope>IDENTIFICATION</scope>
</reference>
<sequence>MRFLLLSAITEKTKTHPNEKRVDAPLAEGLLTTVRLAYGEEVCEAGGSVFDDIGAFCQARDRAVSAKNSTAKEAQAAAVTYATYLAILTALERPLGDALGDIDEKFLPKLPFGWRSALEKDAEAKMSLLHLERGAALWNLAMANASSGALLPRDSEEEVKKATRHFQVAAGALDELATLGLVVKIAGRDLRQNPGSMGGWSKPKPPPELEETTAKPLSALMVAFAQECLCRMAELSGKAAGTRAILGMGAVDAFAAAATALSSHGVDKAVKGWALAECQARREMQRALCFWMLATPAQNPGFGELVALTARAASAASAAVGAAKNLPEVEEQQMRDLQVTASDKLSTLQKDNDSVYFESVPPEASLPLATGKVLAKPVALQA</sequence>
<dbReference type="STRING" id="2903.R1D111"/>
<evidence type="ECO:0000313" key="2">
    <source>
        <dbReference type="EnsemblProtists" id="EOD28983"/>
    </source>
</evidence>
<dbReference type="InterPro" id="IPR038499">
    <property type="entry name" value="BRO1_sf"/>
</dbReference>
<evidence type="ECO:0000313" key="3">
    <source>
        <dbReference type="Proteomes" id="UP000013827"/>
    </source>
</evidence>
<dbReference type="GO" id="GO:0005768">
    <property type="term" value="C:endosome"/>
    <property type="evidence" value="ECO:0007669"/>
    <property type="project" value="TreeGrafter"/>
</dbReference>
<dbReference type="InterPro" id="IPR004328">
    <property type="entry name" value="BRO1_dom"/>
</dbReference>
<dbReference type="AlphaFoldDB" id="A0A0D3JZP8"/>
<dbReference type="HOGENOM" id="CLU_724806_0_0_1"/>
<keyword evidence="3" id="KW-1185">Reference proteome</keyword>
<evidence type="ECO:0000259" key="1">
    <source>
        <dbReference type="PROSITE" id="PS51180"/>
    </source>
</evidence>
<dbReference type="PaxDb" id="2903-EOD28983"/>
<dbReference type="Gene3D" id="1.25.40.280">
    <property type="entry name" value="alix/aip1 like domains"/>
    <property type="match status" value="1"/>
</dbReference>
<dbReference type="PANTHER" id="PTHR23030:SF30">
    <property type="entry name" value="TYROSINE-PROTEIN PHOSPHATASE NON-RECEPTOR TYPE 23"/>
    <property type="match status" value="1"/>
</dbReference>
<reference evidence="3" key="1">
    <citation type="journal article" date="2013" name="Nature">
        <title>Pan genome of the phytoplankton Emiliania underpins its global distribution.</title>
        <authorList>
            <person name="Read B.A."/>
            <person name="Kegel J."/>
            <person name="Klute M.J."/>
            <person name="Kuo A."/>
            <person name="Lefebvre S.C."/>
            <person name="Maumus F."/>
            <person name="Mayer C."/>
            <person name="Miller J."/>
            <person name="Monier A."/>
            <person name="Salamov A."/>
            <person name="Young J."/>
            <person name="Aguilar M."/>
            <person name="Claverie J.M."/>
            <person name="Frickenhaus S."/>
            <person name="Gonzalez K."/>
            <person name="Herman E.K."/>
            <person name="Lin Y.C."/>
            <person name="Napier J."/>
            <person name="Ogata H."/>
            <person name="Sarno A.F."/>
            <person name="Shmutz J."/>
            <person name="Schroeder D."/>
            <person name="de Vargas C."/>
            <person name="Verret F."/>
            <person name="von Dassow P."/>
            <person name="Valentin K."/>
            <person name="Van de Peer Y."/>
            <person name="Wheeler G."/>
            <person name="Dacks J.B."/>
            <person name="Delwiche C.F."/>
            <person name="Dyhrman S.T."/>
            <person name="Glockner G."/>
            <person name="John U."/>
            <person name="Richards T."/>
            <person name="Worden A.Z."/>
            <person name="Zhang X."/>
            <person name="Grigoriev I.V."/>
            <person name="Allen A.E."/>
            <person name="Bidle K."/>
            <person name="Borodovsky M."/>
            <person name="Bowler C."/>
            <person name="Brownlee C."/>
            <person name="Cock J.M."/>
            <person name="Elias M."/>
            <person name="Gladyshev V.N."/>
            <person name="Groth M."/>
            <person name="Guda C."/>
            <person name="Hadaegh A."/>
            <person name="Iglesias-Rodriguez M.D."/>
            <person name="Jenkins J."/>
            <person name="Jones B.M."/>
            <person name="Lawson T."/>
            <person name="Leese F."/>
            <person name="Lindquist E."/>
            <person name="Lobanov A."/>
            <person name="Lomsadze A."/>
            <person name="Malik S.B."/>
            <person name="Marsh M.E."/>
            <person name="Mackinder L."/>
            <person name="Mock T."/>
            <person name="Mueller-Roeber B."/>
            <person name="Pagarete A."/>
            <person name="Parker M."/>
            <person name="Probert I."/>
            <person name="Quesneville H."/>
            <person name="Raines C."/>
            <person name="Rensing S.A."/>
            <person name="Riano-Pachon D.M."/>
            <person name="Richier S."/>
            <person name="Rokitta S."/>
            <person name="Shiraiwa Y."/>
            <person name="Soanes D.M."/>
            <person name="van der Giezen M."/>
            <person name="Wahlund T.M."/>
            <person name="Williams B."/>
            <person name="Wilson W."/>
            <person name="Wolfe G."/>
            <person name="Wurch L.L."/>
        </authorList>
    </citation>
    <scope>NUCLEOTIDE SEQUENCE</scope>
</reference>
<protein>
    <recommendedName>
        <fullName evidence="1">BRO1 domain-containing protein</fullName>
    </recommendedName>
</protein>
<dbReference type="GO" id="GO:0043328">
    <property type="term" value="P:protein transport to vacuole involved in ubiquitin-dependent protein catabolic process via the multivesicular body sorting pathway"/>
    <property type="evidence" value="ECO:0007669"/>
    <property type="project" value="TreeGrafter"/>
</dbReference>
<dbReference type="Pfam" id="PF03097">
    <property type="entry name" value="BRO1"/>
    <property type="match status" value="1"/>
</dbReference>
<dbReference type="KEGG" id="ehx:EMIHUDRAFT_442850"/>
<dbReference type="RefSeq" id="XP_005781412.1">
    <property type="nucleotide sequence ID" value="XM_005781355.1"/>
</dbReference>
<accession>A0A0D3JZP8</accession>
<name>A0A0D3JZP8_EMIH1</name>
<feature type="domain" description="BRO1" evidence="1">
    <location>
        <begin position="4"/>
        <end position="382"/>
    </location>
</feature>
<dbReference type="EnsemblProtists" id="EOD28983">
    <property type="protein sequence ID" value="EOD28983"/>
    <property type="gene ID" value="EMIHUDRAFT_442850"/>
</dbReference>
<dbReference type="SMART" id="SM01041">
    <property type="entry name" value="BRO1"/>
    <property type="match status" value="1"/>
</dbReference>
<dbReference type="GeneID" id="17274528"/>